<name>A0ACB7SA04_HYAAI</name>
<organism evidence="1 2">
    <name type="scientific">Hyalomma asiaticum</name>
    <name type="common">Tick</name>
    <dbReference type="NCBI Taxonomy" id="266040"/>
    <lineage>
        <taxon>Eukaryota</taxon>
        <taxon>Metazoa</taxon>
        <taxon>Ecdysozoa</taxon>
        <taxon>Arthropoda</taxon>
        <taxon>Chelicerata</taxon>
        <taxon>Arachnida</taxon>
        <taxon>Acari</taxon>
        <taxon>Parasitiformes</taxon>
        <taxon>Ixodida</taxon>
        <taxon>Ixodoidea</taxon>
        <taxon>Ixodidae</taxon>
        <taxon>Hyalomminae</taxon>
        <taxon>Hyalomma</taxon>
    </lineage>
</organism>
<dbReference type="EMBL" id="CM023485">
    <property type="protein sequence ID" value="KAH6930604.1"/>
    <property type="molecule type" value="Genomic_DNA"/>
</dbReference>
<dbReference type="Proteomes" id="UP000821845">
    <property type="component" value="Chromosome 5"/>
</dbReference>
<evidence type="ECO:0000313" key="2">
    <source>
        <dbReference type="Proteomes" id="UP000821845"/>
    </source>
</evidence>
<sequence>MIEGALTHPTGLHTPKFSVQPRIPAHELLSLNRRVSRKAQTEDQQRCLLDGVDCLIRSAPKVHPRKDHIKIAENYLKERDLRLLVSDKQGGFVVMTSGTFGVKAAQALEKNFIQVKKAALRNLQPIWEDEKRRRKKGGITSLRSHVSSIAPSALKPCGLSKQPSPFALP</sequence>
<protein>
    <submittedName>
        <fullName evidence="1">Uncharacterized protein</fullName>
    </submittedName>
</protein>
<comment type="caution">
    <text evidence="1">The sequence shown here is derived from an EMBL/GenBank/DDBJ whole genome shotgun (WGS) entry which is preliminary data.</text>
</comment>
<keyword evidence="2" id="KW-1185">Reference proteome</keyword>
<evidence type="ECO:0000313" key="1">
    <source>
        <dbReference type="EMBL" id="KAH6930604.1"/>
    </source>
</evidence>
<proteinExistence type="predicted"/>
<accession>A0ACB7SA04</accession>
<gene>
    <name evidence="1" type="ORF">HPB50_015249</name>
</gene>
<reference evidence="1" key="1">
    <citation type="submission" date="2020-05" db="EMBL/GenBank/DDBJ databases">
        <title>Large-scale comparative analyses of tick genomes elucidate their genetic diversity and vector capacities.</title>
        <authorList>
            <person name="Jia N."/>
            <person name="Wang J."/>
            <person name="Shi W."/>
            <person name="Du L."/>
            <person name="Sun Y."/>
            <person name="Zhan W."/>
            <person name="Jiang J."/>
            <person name="Wang Q."/>
            <person name="Zhang B."/>
            <person name="Ji P."/>
            <person name="Sakyi L.B."/>
            <person name="Cui X."/>
            <person name="Yuan T."/>
            <person name="Jiang B."/>
            <person name="Yang W."/>
            <person name="Lam T.T.-Y."/>
            <person name="Chang Q."/>
            <person name="Ding S."/>
            <person name="Wang X."/>
            <person name="Zhu J."/>
            <person name="Ruan X."/>
            <person name="Zhao L."/>
            <person name="Wei J."/>
            <person name="Que T."/>
            <person name="Du C."/>
            <person name="Cheng J."/>
            <person name="Dai P."/>
            <person name="Han X."/>
            <person name="Huang E."/>
            <person name="Gao Y."/>
            <person name="Liu J."/>
            <person name="Shao H."/>
            <person name="Ye R."/>
            <person name="Li L."/>
            <person name="Wei W."/>
            <person name="Wang X."/>
            <person name="Wang C."/>
            <person name="Yang T."/>
            <person name="Huo Q."/>
            <person name="Li W."/>
            <person name="Guo W."/>
            <person name="Chen H."/>
            <person name="Zhou L."/>
            <person name="Ni X."/>
            <person name="Tian J."/>
            <person name="Zhou Y."/>
            <person name="Sheng Y."/>
            <person name="Liu T."/>
            <person name="Pan Y."/>
            <person name="Xia L."/>
            <person name="Li J."/>
            <person name="Zhao F."/>
            <person name="Cao W."/>
        </authorList>
    </citation>
    <scope>NUCLEOTIDE SEQUENCE</scope>
    <source>
        <strain evidence="1">Hyas-2018</strain>
    </source>
</reference>